<dbReference type="InterPro" id="IPR039246">
    <property type="entry name" value="Flagellar_FlgA"/>
</dbReference>
<protein>
    <submittedName>
        <fullName evidence="5">Flagellar basal body P-ring formation protein FlgA</fullName>
    </submittedName>
</protein>
<organism evidence="5 6">
    <name type="scientific">Trinickia violacea</name>
    <dbReference type="NCBI Taxonomy" id="2571746"/>
    <lineage>
        <taxon>Bacteria</taxon>
        <taxon>Pseudomonadati</taxon>
        <taxon>Pseudomonadota</taxon>
        <taxon>Betaproteobacteria</taxon>
        <taxon>Burkholderiales</taxon>
        <taxon>Burkholderiaceae</taxon>
        <taxon>Trinickia</taxon>
    </lineage>
</organism>
<dbReference type="RefSeq" id="WP_137330632.1">
    <property type="nucleotide sequence ID" value="NZ_CP040077.1"/>
</dbReference>
<dbReference type="Gene3D" id="3.90.1210.10">
    <property type="entry name" value="Antifreeze-like/N-acetylneuraminic acid synthase C-terminal domain"/>
    <property type="match status" value="1"/>
</dbReference>
<dbReference type="Pfam" id="PF17656">
    <property type="entry name" value="ChapFlgA_N"/>
    <property type="match status" value="1"/>
</dbReference>
<dbReference type="Pfam" id="PF13144">
    <property type="entry name" value="ChapFlgA"/>
    <property type="match status" value="1"/>
</dbReference>
<dbReference type="GO" id="GO:0042597">
    <property type="term" value="C:periplasmic space"/>
    <property type="evidence" value="ECO:0007669"/>
    <property type="project" value="UniProtKB-SubCell"/>
</dbReference>
<evidence type="ECO:0000313" key="5">
    <source>
        <dbReference type="EMBL" id="QCP47789.1"/>
    </source>
</evidence>
<keyword evidence="5" id="KW-0969">Cilium</keyword>
<dbReference type="InterPro" id="IPR041231">
    <property type="entry name" value="FlgA_N"/>
</dbReference>
<proteinExistence type="predicted"/>
<reference evidence="5 6" key="1">
    <citation type="submission" date="2019-05" db="EMBL/GenBank/DDBJ databases">
        <title>Burkholderia sp. DHOD12, isolated from subtropical forest soil.</title>
        <authorList>
            <person name="Gao Z.-H."/>
            <person name="Qiu L.-H."/>
        </authorList>
    </citation>
    <scope>NUCLEOTIDE SEQUENCE [LARGE SCALE GENOMIC DNA]</scope>
    <source>
        <strain evidence="5 6">DHOD12</strain>
    </source>
</reference>
<dbReference type="InterPro" id="IPR013974">
    <property type="entry name" value="SAF"/>
</dbReference>
<dbReference type="PANTHER" id="PTHR36307:SF1">
    <property type="entry name" value="FLAGELLA BASAL BODY P-RING FORMATION PROTEIN FLGA"/>
    <property type="match status" value="1"/>
</dbReference>
<comment type="subcellular location">
    <subcellularLocation>
        <location evidence="1">Periplasm</location>
    </subcellularLocation>
</comment>
<dbReference type="SMART" id="SM00858">
    <property type="entry name" value="SAF"/>
    <property type="match status" value="1"/>
</dbReference>
<name>A0A4P8IPF4_9BURK</name>
<dbReference type="Gene3D" id="2.30.30.760">
    <property type="match status" value="1"/>
</dbReference>
<dbReference type="AlphaFoldDB" id="A0A4P8IPF4"/>
<dbReference type="PANTHER" id="PTHR36307">
    <property type="entry name" value="FLAGELLA BASAL BODY P-RING FORMATION PROTEIN FLGA"/>
    <property type="match status" value="1"/>
</dbReference>
<feature type="domain" description="SAF" evidence="4">
    <location>
        <begin position="354"/>
        <end position="416"/>
    </location>
</feature>
<keyword evidence="5" id="KW-0282">Flagellum</keyword>
<keyword evidence="3" id="KW-0574">Periplasm</keyword>
<dbReference type="GO" id="GO:0044780">
    <property type="term" value="P:bacterial-type flagellum assembly"/>
    <property type="evidence" value="ECO:0007669"/>
    <property type="project" value="InterPro"/>
</dbReference>
<dbReference type="NCBIfam" id="TIGR03170">
    <property type="entry name" value="flgA_cterm"/>
    <property type="match status" value="1"/>
</dbReference>
<evidence type="ECO:0000313" key="6">
    <source>
        <dbReference type="Proteomes" id="UP000298656"/>
    </source>
</evidence>
<dbReference type="KEGG" id="tvl:FAZ95_00485"/>
<keyword evidence="2" id="KW-0732">Signal</keyword>
<dbReference type="CDD" id="cd11614">
    <property type="entry name" value="SAF_CpaB_FlgA_like"/>
    <property type="match status" value="1"/>
</dbReference>
<keyword evidence="5" id="KW-0966">Cell projection</keyword>
<accession>A0A4P8IPF4</accession>
<evidence type="ECO:0000259" key="4">
    <source>
        <dbReference type="SMART" id="SM00858"/>
    </source>
</evidence>
<evidence type="ECO:0000256" key="1">
    <source>
        <dbReference type="ARBA" id="ARBA00004418"/>
    </source>
</evidence>
<keyword evidence="6" id="KW-1185">Reference proteome</keyword>
<sequence length="478" mass="47999">MSWPASEVTRCVRAKGAGTGRGRAAAWPALRRWALAGACFLGCVAAAPLVHAQTAGSGPIVIPGPGETNPAAALAMAQSAGMQTAAPAAMPAMPAAVPVTRSASHEDEFAHAAAASGAIVIPGPGEHPAQTAAANAYTGNNPGNYAGNANAAANPRQVIPVVVASAPQVSRQNAQAVAMNTPAGASIDPLSARGEPPELASGASPRYVRNVRGTNAVNAAPASLPQAAQTAQVAQVASAAVTRVAVQPVRAVQAASVPVTAAGAANPAAPAGQEDGESIRQAALAFLQQQAQGLPGNVSITVNQVFPRGLAACASLTPFMPTGSRMWGRTTIGVRCVGDRPWTLYVQARVSVQATYYVSARALAPGDVLSAADLVARDGDLTTLPMAVIIDPSQAVGSVALMRVSEGMPLRRDMIRSASAVTVGQTVRIVANGQGFSISSEGSAMNNASPGQTVRVKTAAGQIIQGVVKDGGTVEIQL</sequence>
<dbReference type="OrthoDB" id="8561436at2"/>
<evidence type="ECO:0000256" key="3">
    <source>
        <dbReference type="ARBA" id="ARBA00022764"/>
    </source>
</evidence>
<evidence type="ECO:0000256" key="2">
    <source>
        <dbReference type="ARBA" id="ARBA00022729"/>
    </source>
</evidence>
<dbReference type="Proteomes" id="UP000298656">
    <property type="component" value="Chromosome 1"/>
</dbReference>
<gene>
    <name evidence="5" type="primary">flgA</name>
    <name evidence="5" type="ORF">FAZ95_00485</name>
</gene>
<dbReference type="EMBL" id="CP040077">
    <property type="protein sequence ID" value="QCP47789.1"/>
    <property type="molecule type" value="Genomic_DNA"/>
</dbReference>
<dbReference type="InterPro" id="IPR017585">
    <property type="entry name" value="SAF_FlgA"/>
</dbReference>